<dbReference type="InterPro" id="IPR036388">
    <property type="entry name" value="WH-like_DNA-bd_sf"/>
</dbReference>
<sequence length="189" mass="20951">MEDTDSYSKPDPRIHRGVPELLADKGFSPDAISALLGLDVALFQWRRIAEKGDFKGKVLDGIEEKLEPALLQGLLSIAQISAGIGRPEPQDPTIGMVADLMAVDPSRASRIVSGLVERGFVERRVVQEDARKSILVMTPKSHKFLGDFTAQKWRILSGVFEGWDEEELRIFSSLFIRYVTALSAQVTPD</sequence>
<feature type="domain" description="HTH marR-type" evidence="1">
    <location>
        <begin position="68"/>
        <end position="168"/>
    </location>
</feature>
<protein>
    <recommendedName>
        <fullName evidence="1">HTH marR-type domain-containing protein</fullName>
    </recommendedName>
</protein>
<evidence type="ECO:0000313" key="3">
    <source>
        <dbReference type="Proteomes" id="UP001399917"/>
    </source>
</evidence>
<accession>A0ABP7JTM8</accession>
<keyword evidence="3" id="KW-1185">Reference proteome</keyword>
<dbReference type="InterPro" id="IPR036390">
    <property type="entry name" value="WH_DNA-bd_sf"/>
</dbReference>
<reference evidence="3" key="1">
    <citation type="journal article" date="2019" name="Int. J. Syst. Evol. Microbiol.">
        <title>The Global Catalogue of Microorganisms (GCM) 10K type strain sequencing project: providing services to taxonomists for standard genome sequencing and annotation.</title>
        <authorList>
            <consortium name="The Broad Institute Genomics Platform"/>
            <consortium name="The Broad Institute Genome Sequencing Center for Infectious Disease"/>
            <person name="Wu L."/>
            <person name="Ma J."/>
        </authorList>
    </citation>
    <scope>NUCLEOTIDE SEQUENCE [LARGE SCALE GENOMIC DNA]</scope>
    <source>
        <strain evidence="3">JCM 17190</strain>
    </source>
</reference>
<dbReference type="SUPFAM" id="SSF46785">
    <property type="entry name" value="Winged helix' DNA-binding domain"/>
    <property type="match status" value="1"/>
</dbReference>
<dbReference type="Gene3D" id="1.10.10.10">
    <property type="entry name" value="Winged helix-like DNA-binding domain superfamily/Winged helix DNA-binding domain"/>
    <property type="match status" value="1"/>
</dbReference>
<dbReference type="PANTHER" id="PTHR33164:SF57">
    <property type="entry name" value="MARR-FAMILY TRANSCRIPTIONAL REGULATOR"/>
    <property type="match status" value="1"/>
</dbReference>
<dbReference type="PANTHER" id="PTHR33164">
    <property type="entry name" value="TRANSCRIPTIONAL REGULATOR, MARR FAMILY"/>
    <property type="match status" value="1"/>
</dbReference>
<gene>
    <name evidence="2" type="ORF">GCM10022404_02150</name>
</gene>
<organism evidence="2 3">
    <name type="scientific">Celeribacter arenosi</name>
    <dbReference type="NCBI Taxonomy" id="792649"/>
    <lineage>
        <taxon>Bacteria</taxon>
        <taxon>Pseudomonadati</taxon>
        <taxon>Pseudomonadota</taxon>
        <taxon>Alphaproteobacteria</taxon>
        <taxon>Rhodobacterales</taxon>
        <taxon>Roseobacteraceae</taxon>
        <taxon>Celeribacter</taxon>
    </lineage>
</organism>
<dbReference type="InterPro" id="IPR039422">
    <property type="entry name" value="MarR/SlyA-like"/>
</dbReference>
<dbReference type="InterPro" id="IPR000835">
    <property type="entry name" value="HTH_MarR-typ"/>
</dbReference>
<dbReference type="EMBL" id="BAABDF010000001">
    <property type="protein sequence ID" value="GAA3854387.1"/>
    <property type="molecule type" value="Genomic_DNA"/>
</dbReference>
<evidence type="ECO:0000313" key="2">
    <source>
        <dbReference type="EMBL" id="GAA3854387.1"/>
    </source>
</evidence>
<comment type="caution">
    <text evidence="2">The sequence shown here is derived from an EMBL/GenBank/DDBJ whole genome shotgun (WGS) entry which is preliminary data.</text>
</comment>
<dbReference type="Proteomes" id="UP001399917">
    <property type="component" value="Unassembled WGS sequence"/>
</dbReference>
<dbReference type="Pfam" id="PF12802">
    <property type="entry name" value="MarR_2"/>
    <property type="match status" value="1"/>
</dbReference>
<proteinExistence type="predicted"/>
<dbReference type="RefSeq" id="WP_344842272.1">
    <property type="nucleotide sequence ID" value="NZ_BAABDF010000001.1"/>
</dbReference>
<name>A0ABP7JTM8_9RHOB</name>
<dbReference type="SMART" id="SM00347">
    <property type="entry name" value="HTH_MARR"/>
    <property type="match status" value="1"/>
</dbReference>
<evidence type="ECO:0000259" key="1">
    <source>
        <dbReference type="SMART" id="SM00347"/>
    </source>
</evidence>